<evidence type="ECO:0000313" key="3">
    <source>
        <dbReference type="Proteomes" id="UP000829517"/>
    </source>
</evidence>
<proteinExistence type="predicted"/>
<evidence type="ECO:0000313" key="2">
    <source>
        <dbReference type="EMBL" id="MCF8715742.1"/>
    </source>
</evidence>
<gene>
    <name evidence="2" type="ORF">JM658_12980</name>
</gene>
<dbReference type="EMBL" id="JAETXX010000009">
    <property type="protein sequence ID" value="MCF8715742.1"/>
    <property type="molecule type" value="Genomic_DNA"/>
</dbReference>
<feature type="transmembrane region" description="Helical" evidence="1">
    <location>
        <begin position="6"/>
        <end position="24"/>
    </location>
</feature>
<keyword evidence="1" id="KW-0472">Membrane</keyword>
<reference evidence="2 3" key="1">
    <citation type="submission" date="2021-01" db="EMBL/GenBank/DDBJ databases">
        <title>Genome sequencing of Joostella atrarenae M1-2 (= KCTC 23194).</title>
        <authorList>
            <person name="Zakaria M.R."/>
            <person name="Lam M.Q."/>
            <person name="Chong C.S."/>
        </authorList>
    </citation>
    <scope>NUCLEOTIDE SEQUENCE [LARGE SCALE GENOMIC DNA]</scope>
    <source>
        <strain evidence="2 3">M1-2</strain>
    </source>
</reference>
<sequence>MKTTKYLSLFLIIILAISAIYWGFTSTDTKKVSRELTDDFRKYWFSGEAEITSYELSQARYGEVRDGKSVLIFVSEPFLKNKQVKADNPSDDDVTVLKLNSTKNYITGIYPYSIMTSTFFPISYQDHAIKVTNTVTEWCGQAYTQINSRDRFEVTSHSYFENEADQNYKIEEGLLEDEIWTQIRINPQDLPIGNIDLIPSLEYTRLKHIPVKKFKAEASLDKKGALSSYKIHYPNLERTLVINFKTKFPHTIDNWQETYKSGFGKDAKKLTSTAKKIRTIKSAYWSKKSITDVSLRDSLGL</sequence>
<evidence type="ECO:0000256" key="1">
    <source>
        <dbReference type="SAM" id="Phobius"/>
    </source>
</evidence>
<keyword evidence="3" id="KW-1185">Reference proteome</keyword>
<keyword evidence="1" id="KW-0812">Transmembrane</keyword>
<protein>
    <submittedName>
        <fullName evidence="2">Septum formation inhibitor Maf</fullName>
    </submittedName>
</protein>
<accession>A0ABS9J5M8</accession>
<dbReference type="Proteomes" id="UP000829517">
    <property type="component" value="Unassembled WGS sequence"/>
</dbReference>
<keyword evidence="1" id="KW-1133">Transmembrane helix</keyword>
<organism evidence="2 3">
    <name type="scientific">Joostella atrarenae</name>
    <dbReference type="NCBI Taxonomy" id="679257"/>
    <lineage>
        <taxon>Bacteria</taxon>
        <taxon>Pseudomonadati</taxon>
        <taxon>Bacteroidota</taxon>
        <taxon>Flavobacteriia</taxon>
        <taxon>Flavobacteriales</taxon>
        <taxon>Flavobacteriaceae</taxon>
        <taxon>Joostella</taxon>
    </lineage>
</organism>
<comment type="caution">
    <text evidence="2">The sequence shown here is derived from an EMBL/GenBank/DDBJ whole genome shotgun (WGS) entry which is preliminary data.</text>
</comment>
<name>A0ABS9J5M8_9FLAO</name>
<dbReference type="RefSeq" id="WP_236959705.1">
    <property type="nucleotide sequence ID" value="NZ_JAETXX010000009.1"/>
</dbReference>